<feature type="transmembrane region" description="Helical" evidence="7">
    <location>
        <begin position="138"/>
        <end position="167"/>
    </location>
</feature>
<dbReference type="InterPro" id="IPR002259">
    <property type="entry name" value="Eqnu_transpt"/>
</dbReference>
<feature type="transmembrane region" description="Helical" evidence="7">
    <location>
        <begin position="179"/>
        <end position="198"/>
    </location>
</feature>
<keyword evidence="3" id="KW-0813">Transport</keyword>
<organism evidence="8 9">
    <name type="scientific">Globisporangium ultimum (strain ATCC 200006 / CBS 805.95 / DAOM BR144)</name>
    <name type="common">Pythium ultimum</name>
    <dbReference type="NCBI Taxonomy" id="431595"/>
    <lineage>
        <taxon>Eukaryota</taxon>
        <taxon>Sar</taxon>
        <taxon>Stramenopiles</taxon>
        <taxon>Oomycota</taxon>
        <taxon>Peronosporomycetes</taxon>
        <taxon>Pythiales</taxon>
        <taxon>Pythiaceae</taxon>
        <taxon>Globisporangium</taxon>
    </lineage>
</organism>
<reference evidence="8" key="3">
    <citation type="submission" date="2015-02" db="UniProtKB">
        <authorList>
            <consortium name="EnsemblProtists"/>
        </authorList>
    </citation>
    <scope>IDENTIFICATION</scope>
    <source>
        <strain evidence="8">DAOM BR144</strain>
    </source>
</reference>
<protein>
    <recommendedName>
        <fullName evidence="10">Major facilitator superfamily (MFS) profile domain-containing protein</fullName>
    </recommendedName>
</protein>
<dbReference type="eggNOG" id="KOG1479">
    <property type="taxonomic scope" value="Eukaryota"/>
</dbReference>
<evidence type="ECO:0000313" key="9">
    <source>
        <dbReference type="Proteomes" id="UP000019132"/>
    </source>
</evidence>
<evidence type="ECO:0000256" key="6">
    <source>
        <dbReference type="ARBA" id="ARBA00023136"/>
    </source>
</evidence>
<dbReference type="InParanoid" id="K3WCQ5"/>
<feature type="transmembrane region" description="Helical" evidence="7">
    <location>
        <begin position="210"/>
        <end position="230"/>
    </location>
</feature>
<sequence>MHSPNQKTDKLIVQEDGLETGRDGMPQEIWDDMVKNENFIYYSLMFLNASVLWAYYSCLSAQDFYTKEFPDSGLDFSFLTTLVTAWPMVFGQSLQMFFGLDKKFSQYVRVHIGYGIFMVMAILIMVFSAINFSNQKTGGSLVLFCFACIGFGNSFTEATYYTLAALFPVEKFTNAVQIGNVWAGVLNITINTILRLAIGGPKQTGSSVNTSFYLFFSLLVVVLVAAVFLYRRVIQLPSVKYLIERNEASTKAENLDTQSIGATLSNIFRIFKIIWIPALTQFFVLFVSLVVFPGFACTASRNLFPPYSDEPHTVTGNWYCSPGIIGSYNYGDFFGRVFCGVLAYKIFTMKVSFGLSFLRFAYIPLLLMGVAGTSLYSFGRGDMGALVYNICLNFTIGITNGLLSTVTMGTAPRMLQPEDRETGGAVMVWFLFLGIAGGSTLGFIIGDQHWFGL</sequence>
<dbReference type="EnsemblProtists" id="PYU1_T002746">
    <property type="protein sequence ID" value="PYU1_T002746"/>
    <property type="gene ID" value="PYU1_G002743"/>
</dbReference>
<evidence type="ECO:0000256" key="2">
    <source>
        <dbReference type="ARBA" id="ARBA00007965"/>
    </source>
</evidence>
<dbReference type="GO" id="GO:0005886">
    <property type="term" value="C:plasma membrane"/>
    <property type="evidence" value="ECO:0007669"/>
    <property type="project" value="TreeGrafter"/>
</dbReference>
<dbReference type="AlphaFoldDB" id="K3WCQ5"/>
<reference evidence="9" key="2">
    <citation type="submission" date="2010-04" db="EMBL/GenBank/DDBJ databases">
        <authorList>
            <person name="Buell R."/>
            <person name="Hamilton J."/>
            <person name="Hostetler J."/>
        </authorList>
    </citation>
    <scope>NUCLEOTIDE SEQUENCE [LARGE SCALE GENOMIC DNA]</scope>
    <source>
        <strain evidence="9">DAOM:BR144</strain>
    </source>
</reference>
<evidence type="ECO:0000256" key="5">
    <source>
        <dbReference type="ARBA" id="ARBA00022989"/>
    </source>
</evidence>
<dbReference type="Proteomes" id="UP000019132">
    <property type="component" value="Unassembled WGS sequence"/>
</dbReference>
<keyword evidence="6 7" id="KW-0472">Membrane</keyword>
<dbReference type="HOGENOM" id="CLU_635348_0_0_1"/>
<evidence type="ECO:0000256" key="4">
    <source>
        <dbReference type="ARBA" id="ARBA00022692"/>
    </source>
</evidence>
<feature type="transmembrane region" description="Helical" evidence="7">
    <location>
        <begin position="39"/>
        <end position="56"/>
    </location>
</feature>
<evidence type="ECO:0000256" key="1">
    <source>
        <dbReference type="ARBA" id="ARBA00004141"/>
    </source>
</evidence>
<keyword evidence="5 7" id="KW-1133">Transmembrane helix</keyword>
<feature type="transmembrane region" description="Helical" evidence="7">
    <location>
        <begin position="385"/>
        <end position="403"/>
    </location>
</feature>
<keyword evidence="9" id="KW-1185">Reference proteome</keyword>
<keyword evidence="4 7" id="KW-0812">Transmembrane</keyword>
<dbReference type="VEuPathDB" id="FungiDB:PYU1_G002743"/>
<accession>K3WCQ5</accession>
<name>K3WCQ5_GLOUD</name>
<dbReference type="EMBL" id="GL376628">
    <property type="status" value="NOT_ANNOTATED_CDS"/>
    <property type="molecule type" value="Genomic_DNA"/>
</dbReference>
<evidence type="ECO:0000313" key="8">
    <source>
        <dbReference type="EnsemblProtists" id="PYU1_T002746"/>
    </source>
</evidence>
<dbReference type="InterPro" id="IPR036259">
    <property type="entry name" value="MFS_trans_sf"/>
</dbReference>
<feature type="transmembrane region" description="Helical" evidence="7">
    <location>
        <begin position="424"/>
        <end position="445"/>
    </location>
</feature>
<dbReference type="OMA" id="GSAMWAY"/>
<evidence type="ECO:0008006" key="10">
    <source>
        <dbReference type="Google" id="ProtNLM"/>
    </source>
</evidence>
<feature type="transmembrane region" description="Helical" evidence="7">
    <location>
        <begin position="76"/>
        <end position="100"/>
    </location>
</feature>
<feature type="transmembrane region" description="Helical" evidence="7">
    <location>
        <begin position="360"/>
        <end position="379"/>
    </location>
</feature>
<dbReference type="PANTHER" id="PTHR10332:SF10">
    <property type="entry name" value="EQUILIBRATIVE NUCLEOSIDE TRANSPORTER 4"/>
    <property type="match status" value="1"/>
</dbReference>
<evidence type="ECO:0000256" key="7">
    <source>
        <dbReference type="SAM" id="Phobius"/>
    </source>
</evidence>
<feature type="transmembrane region" description="Helical" evidence="7">
    <location>
        <begin position="273"/>
        <end position="296"/>
    </location>
</feature>
<dbReference type="PANTHER" id="PTHR10332">
    <property type="entry name" value="EQUILIBRATIVE NUCLEOSIDE TRANSPORTER"/>
    <property type="match status" value="1"/>
</dbReference>
<dbReference type="SUPFAM" id="SSF103473">
    <property type="entry name" value="MFS general substrate transporter"/>
    <property type="match status" value="1"/>
</dbReference>
<comment type="similarity">
    <text evidence="2">Belongs to the SLC29A/ENT transporter (TC 2.A.57) family.</text>
</comment>
<feature type="transmembrane region" description="Helical" evidence="7">
    <location>
        <begin position="112"/>
        <end position="132"/>
    </location>
</feature>
<dbReference type="Pfam" id="PF01733">
    <property type="entry name" value="Nucleoside_tran"/>
    <property type="match status" value="1"/>
</dbReference>
<proteinExistence type="inferred from homology"/>
<reference evidence="9" key="1">
    <citation type="journal article" date="2010" name="Genome Biol.">
        <title>Genome sequence of the necrotrophic plant pathogen Pythium ultimum reveals original pathogenicity mechanisms and effector repertoire.</title>
        <authorList>
            <person name="Levesque C.A."/>
            <person name="Brouwer H."/>
            <person name="Cano L."/>
            <person name="Hamilton J.P."/>
            <person name="Holt C."/>
            <person name="Huitema E."/>
            <person name="Raffaele S."/>
            <person name="Robideau G.P."/>
            <person name="Thines M."/>
            <person name="Win J."/>
            <person name="Zerillo M.M."/>
            <person name="Beakes G.W."/>
            <person name="Boore J.L."/>
            <person name="Busam D."/>
            <person name="Dumas B."/>
            <person name="Ferriera S."/>
            <person name="Fuerstenberg S.I."/>
            <person name="Gachon C.M."/>
            <person name="Gaulin E."/>
            <person name="Govers F."/>
            <person name="Grenville-Briggs L."/>
            <person name="Horner N."/>
            <person name="Hostetler J."/>
            <person name="Jiang R.H."/>
            <person name="Johnson J."/>
            <person name="Krajaejun T."/>
            <person name="Lin H."/>
            <person name="Meijer H.J."/>
            <person name="Moore B."/>
            <person name="Morris P."/>
            <person name="Phuntmart V."/>
            <person name="Puiu D."/>
            <person name="Shetty J."/>
            <person name="Stajich J.E."/>
            <person name="Tripathy S."/>
            <person name="Wawra S."/>
            <person name="van West P."/>
            <person name="Whitty B.R."/>
            <person name="Coutinho P.M."/>
            <person name="Henrissat B."/>
            <person name="Martin F."/>
            <person name="Thomas P.D."/>
            <person name="Tyler B.M."/>
            <person name="De Vries R.P."/>
            <person name="Kamoun S."/>
            <person name="Yandell M."/>
            <person name="Tisserat N."/>
            <person name="Buell C.R."/>
        </authorList>
    </citation>
    <scope>NUCLEOTIDE SEQUENCE</scope>
    <source>
        <strain evidence="9">DAOM:BR144</strain>
    </source>
</reference>
<dbReference type="GO" id="GO:0005337">
    <property type="term" value="F:nucleoside transmembrane transporter activity"/>
    <property type="evidence" value="ECO:0007669"/>
    <property type="project" value="InterPro"/>
</dbReference>
<evidence type="ECO:0000256" key="3">
    <source>
        <dbReference type="ARBA" id="ARBA00022448"/>
    </source>
</evidence>
<comment type="subcellular location">
    <subcellularLocation>
        <location evidence="1">Membrane</location>
        <topology evidence="1">Multi-pass membrane protein</topology>
    </subcellularLocation>
</comment>